<comment type="caution">
    <text evidence="2">The sequence shown here is derived from an EMBL/GenBank/DDBJ whole genome shotgun (WGS) entry which is preliminary data.</text>
</comment>
<feature type="region of interest" description="Disordered" evidence="1">
    <location>
        <begin position="105"/>
        <end position="125"/>
    </location>
</feature>
<keyword evidence="3" id="KW-1185">Reference proteome</keyword>
<evidence type="ECO:0000313" key="3">
    <source>
        <dbReference type="Proteomes" id="UP000553706"/>
    </source>
</evidence>
<dbReference type="AlphaFoldDB" id="A0A840V8R6"/>
<organism evidence="2 3">
    <name type="scientific">Acidocella aromatica</name>
    <dbReference type="NCBI Taxonomy" id="1303579"/>
    <lineage>
        <taxon>Bacteria</taxon>
        <taxon>Pseudomonadati</taxon>
        <taxon>Pseudomonadota</taxon>
        <taxon>Alphaproteobacteria</taxon>
        <taxon>Acetobacterales</taxon>
        <taxon>Acidocellaceae</taxon>
        <taxon>Acidocella</taxon>
    </lineage>
</organism>
<gene>
    <name evidence="2" type="ORF">HNP71_000098</name>
</gene>
<protein>
    <submittedName>
        <fullName evidence="2">Uncharacterized protein</fullName>
    </submittedName>
</protein>
<dbReference type="Proteomes" id="UP000553706">
    <property type="component" value="Unassembled WGS sequence"/>
</dbReference>
<accession>A0A840V8R6</accession>
<dbReference type="EMBL" id="JACHFJ010000001">
    <property type="protein sequence ID" value="MBB5371874.1"/>
    <property type="molecule type" value="Genomic_DNA"/>
</dbReference>
<evidence type="ECO:0000313" key="2">
    <source>
        <dbReference type="EMBL" id="MBB5371874.1"/>
    </source>
</evidence>
<reference evidence="2 3" key="1">
    <citation type="submission" date="2020-08" db="EMBL/GenBank/DDBJ databases">
        <title>Genomic Encyclopedia of Type Strains, Phase IV (KMG-IV): sequencing the most valuable type-strain genomes for metagenomic binning, comparative biology and taxonomic classification.</title>
        <authorList>
            <person name="Goeker M."/>
        </authorList>
    </citation>
    <scope>NUCLEOTIDE SEQUENCE [LARGE SCALE GENOMIC DNA]</scope>
    <source>
        <strain evidence="2 3">DSM 27026</strain>
    </source>
</reference>
<sequence>MNNNRSCEDERHHAPLNSILEALGEEFHELWQFTEQLQASLGPALLVVANDPERHRDVQSMDLLAQRLAALAKYMLTISRLLPEEWSVNPHSALSKVTLSDLQHRLNGASGPEESGQKSGELEMF</sequence>
<proteinExistence type="predicted"/>
<dbReference type="RefSeq" id="WP_183264893.1">
    <property type="nucleotide sequence ID" value="NZ_JACHFJ010000001.1"/>
</dbReference>
<evidence type="ECO:0000256" key="1">
    <source>
        <dbReference type="SAM" id="MobiDB-lite"/>
    </source>
</evidence>
<name>A0A840V8R6_9PROT</name>